<keyword evidence="5" id="KW-0210">Decarboxylase</keyword>
<dbReference type="EMBL" id="NVUU01000024">
    <property type="protein sequence ID" value="PCI95283.1"/>
    <property type="molecule type" value="Genomic_DNA"/>
</dbReference>
<evidence type="ECO:0000256" key="7">
    <source>
        <dbReference type="ARBA" id="ARBA00023145"/>
    </source>
</evidence>
<dbReference type="Pfam" id="PF02666">
    <property type="entry name" value="PS_Dcarbxylase"/>
    <property type="match status" value="1"/>
</dbReference>
<dbReference type="GO" id="GO:0006646">
    <property type="term" value="P:phosphatidylethanolamine biosynthetic process"/>
    <property type="evidence" value="ECO:0007669"/>
    <property type="project" value="UniProtKB-UniPathway"/>
</dbReference>
<dbReference type="InterPro" id="IPR003817">
    <property type="entry name" value="PS_Dcarbxylase"/>
</dbReference>
<accession>A0A2A4YKC2</accession>
<dbReference type="Proteomes" id="UP000217838">
    <property type="component" value="Unassembled WGS sequence"/>
</dbReference>
<dbReference type="EC" id="4.1.1.65" evidence="3"/>
<evidence type="ECO:0000256" key="9">
    <source>
        <dbReference type="ARBA" id="ARBA00023239"/>
    </source>
</evidence>
<evidence type="ECO:0000256" key="5">
    <source>
        <dbReference type="ARBA" id="ARBA00022793"/>
    </source>
</evidence>
<sequence length="260" mass="29334">MPFLTKSHWFSRLYGCMQKMKTSKKKIPAFIEKFQADTSEYLEPVSSFSSFNDFFIRKLKKEARPIAEGEKVASLPADGRYLVFPDTSKGDHFYIKGQRLNIDLLLQDKALANEYKDASVVFARLCPTDYHRFHFPCDCVPSEPRLINGYLHSVNPMALRKNISILSENKRVVTELETKEFGKVLYIEVGAVAVGSIKQTFTPGKSYSKGDEKGYFEFGGSSVLLLFKQGTITFEEDLISASSEKLEIKANMGECLGKAT</sequence>
<evidence type="ECO:0000256" key="12">
    <source>
        <dbReference type="ARBA" id="ARBA00024326"/>
    </source>
</evidence>
<name>A0A2A4YKC2_UNCAE</name>
<comment type="caution">
    <text evidence="13">The sequence shown here is derived from an EMBL/GenBank/DDBJ whole genome shotgun (WGS) entry which is preliminary data.</text>
</comment>
<evidence type="ECO:0000256" key="3">
    <source>
        <dbReference type="ARBA" id="ARBA00012243"/>
    </source>
</evidence>
<dbReference type="PANTHER" id="PTHR10067">
    <property type="entry name" value="PHOSPHATIDYLSERINE DECARBOXYLASE"/>
    <property type="match status" value="1"/>
</dbReference>
<dbReference type="AlphaFoldDB" id="A0A2A4YKC2"/>
<keyword evidence="11" id="KW-0670">Pyruvate</keyword>
<reference evidence="14" key="1">
    <citation type="submission" date="2017-08" db="EMBL/GenBank/DDBJ databases">
        <title>A dynamic microbial community with high functional redundancy inhabits the cold, oxic subseafloor aquifer.</title>
        <authorList>
            <person name="Tully B.J."/>
            <person name="Wheat C.G."/>
            <person name="Glazer B.T."/>
            <person name="Huber J.A."/>
        </authorList>
    </citation>
    <scope>NUCLEOTIDE SEQUENCE [LARGE SCALE GENOMIC DNA]</scope>
</reference>
<evidence type="ECO:0000313" key="14">
    <source>
        <dbReference type="Proteomes" id="UP000217838"/>
    </source>
</evidence>
<gene>
    <name evidence="13" type="primary">psd</name>
    <name evidence="13" type="ORF">COB11_02680</name>
</gene>
<evidence type="ECO:0000256" key="8">
    <source>
        <dbReference type="ARBA" id="ARBA00023209"/>
    </source>
</evidence>
<proteinExistence type="predicted"/>
<keyword evidence="4" id="KW-0444">Lipid biosynthesis</keyword>
<dbReference type="NCBIfam" id="TIGR00163">
    <property type="entry name" value="PS_decarb"/>
    <property type="match status" value="1"/>
</dbReference>
<protein>
    <recommendedName>
        <fullName evidence="3">phosphatidylserine decarboxylase</fullName>
        <ecNumber evidence="3">4.1.1.65</ecNumber>
    </recommendedName>
</protein>
<keyword evidence="8" id="KW-0594">Phospholipid biosynthesis</keyword>
<evidence type="ECO:0000256" key="4">
    <source>
        <dbReference type="ARBA" id="ARBA00022516"/>
    </source>
</evidence>
<evidence type="ECO:0000256" key="6">
    <source>
        <dbReference type="ARBA" id="ARBA00023098"/>
    </source>
</evidence>
<organism evidence="13 14">
    <name type="scientific">Aerophobetes bacterium</name>
    <dbReference type="NCBI Taxonomy" id="2030807"/>
    <lineage>
        <taxon>Bacteria</taxon>
        <taxon>Candidatus Aerophobota</taxon>
    </lineage>
</organism>
<dbReference type="GO" id="GO:0004609">
    <property type="term" value="F:phosphatidylserine decarboxylase activity"/>
    <property type="evidence" value="ECO:0007669"/>
    <property type="project" value="UniProtKB-EC"/>
</dbReference>
<comment type="pathway">
    <text evidence="12">Phospholipid metabolism; phosphatidylethanolamine biosynthesis.</text>
</comment>
<evidence type="ECO:0000313" key="13">
    <source>
        <dbReference type="EMBL" id="PCI95283.1"/>
    </source>
</evidence>
<keyword evidence="7" id="KW-0865">Zymogen</keyword>
<dbReference type="InterPro" id="IPR033177">
    <property type="entry name" value="PSD-B"/>
</dbReference>
<evidence type="ECO:0000256" key="1">
    <source>
        <dbReference type="ARBA" id="ARBA00001928"/>
    </source>
</evidence>
<evidence type="ECO:0000256" key="2">
    <source>
        <dbReference type="ARBA" id="ARBA00005189"/>
    </source>
</evidence>
<keyword evidence="10" id="KW-1208">Phospholipid metabolism</keyword>
<dbReference type="PANTHER" id="PTHR10067:SF17">
    <property type="entry name" value="PHOSPHATIDYLSERINE DECARBOXYLASE PROENZYME 2"/>
    <property type="match status" value="1"/>
</dbReference>
<comment type="cofactor">
    <cofactor evidence="1">
        <name>pyruvate</name>
        <dbReference type="ChEBI" id="CHEBI:15361"/>
    </cofactor>
</comment>
<keyword evidence="6" id="KW-0443">Lipid metabolism</keyword>
<evidence type="ECO:0000256" key="11">
    <source>
        <dbReference type="ARBA" id="ARBA00023317"/>
    </source>
</evidence>
<comment type="pathway">
    <text evidence="2">Lipid metabolism.</text>
</comment>
<evidence type="ECO:0000256" key="10">
    <source>
        <dbReference type="ARBA" id="ARBA00023264"/>
    </source>
</evidence>
<dbReference type="UniPathway" id="UPA00558"/>
<keyword evidence="9" id="KW-0456">Lyase</keyword>